<organism evidence="1 2">
    <name type="scientific">Caerostris extrusa</name>
    <name type="common">Bark spider</name>
    <name type="synonym">Caerostris bankana</name>
    <dbReference type="NCBI Taxonomy" id="172846"/>
    <lineage>
        <taxon>Eukaryota</taxon>
        <taxon>Metazoa</taxon>
        <taxon>Ecdysozoa</taxon>
        <taxon>Arthropoda</taxon>
        <taxon>Chelicerata</taxon>
        <taxon>Arachnida</taxon>
        <taxon>Araneae</taxon>
        <taxon>Araneomorphae</taxon>
        <taxon>Entelegynae</taxon>
        <taxon>Araneoidea</taxon>
        <taxon>Araneidae</taxon>
        <taxon>Caerostris</taxon>
    </lineage>
</organism>
<dbReference type="AlphaFoldDB" id="A0AAV4P5A3"/>
<accession>A0AAV4P5A3</accession>
<dbReference type="EMBL" id="BPLR01003995">
    <property type="protein sequence ID" value="GIX91109.1"/>
    <property type="molecule type" value="Genomic_DNA"/>
</dbReference>
<reference evidence="1 2" key="1">
    <citation type="submission" date="2021-06" db="EMBL/GenBank/DDBJ databases">
        <title>Caerostris extrusa draft genome.</title>
        <authorList>
            <person name="Kono N."/>
            <person name="Arakawa K."/>
        </authorList>
    </citation>
    <scope>NUCLEOTIDE SEQUENCE [LARGE SCALE GENOMIC DNA]</scope>
</reference>
<name>A0AAV4P5A3_CAEEX</name>
<evidence type="ECO:0000313" key="1">
    <source>
        <dbReference type="EMBL" id="GIX91109.1"/>
    </source>
</evidence>
<comment type="caution">
    <text evidence="1">The sequence shown here is derived from an EMBL/GenBank/DDBJ whole genome shotgun (WGS) entry which is preliminary data.</text>
</comment>
<keyword evidence="2" id="KW-1185">Reference proteome</keyword>
<gene>
    <name evidence="1" type="ORF">CEXT_273071</name>
</gene>
<dbReference type="Proteomes" id="UP001054945">
    <property type="component" value="Unassembled WGS sequence"/>
</dbReference>
<evidence type="ECO:0000313" key="2">
    <source>
        <dbReference type="Proteomes" id="UP001054945"/>
    </source>
</evidence>
<proteinExistence type="predicted"/>
<sequence>MGMSKTISLGGAKSGCFGLSVDSTPDQSHINQLIVIVRYDGFPIELFLTFLEMGSHKESMANMMNNNLTNECKIVFISVEVAAHNIDAAERQKQNPIINKMEEFEFMVMSYFVDYLLGEFKD</sequence>
<protein>
    <submittedName>
        <fullName evidence="1">Uncharacterized protein</fullName>
    </submittedName>
</protein>